<dbReference type="Pfam" id="PF09923">
    <property type="entry name" value="DUF2155"/>
    <property type="match status" value="1"/>
</dbReference>
<feature type="compositionally biased region" description="Polar residues" evidence="1">
    <location>
        <begin position="288"/>
        <end position="303"/>
    </location>
</feature>
<keyword evidence="2" id="KW-0812">Transmembrane</keyword>
<feature type="transmembrane region" description="Helical" evidence="2">
    <location>
        <begin position="12"/>
        <end position="31"/>
    </location>
</feature>
<evidence type="ECO:0000256" key="2">
    <source>
        <dbReference type="SAM" id="Phobius"/>
    </source>
</evidence>
<feature type="region of interest" description="Disordered" evidence="1">
    <location>
        <begin position="37"/>
        <end position="102"/>
    </location>
</feature>
<comment type="caution">
    <text evidence="3">The sequence shown here is derived from an EMBL/GenBank/DDBJ whole genome shotgun (WGS) entry which is preliminary data.</text>
</comment>
<keyword evidence="2" id="KW-0472">Membrane</keyword>
<dbReference type="InterPro" id="IPR019225">
    <property type="entry name" value="DUF2155"/>
</dbReference>
<dbReference type="EMBL" id="BPFZ01000008">
    <property type="protein sequence ID" value="GIU67265.1"/>
    <property type="molecule type" value="Genomic_DNA"/>
</dbReference>
<sequence>MVAKVMEAVKRTGALIGGSILIALVGGGVIARQANPETSNVRSASGAQSGGDPQKPEPTSPIAPPVSTGGIDPELGPVGEPEAADLPPAMRQNGGGGWLSPTDEMRARIRREAKERAAEEQRALSSSGYVMPRLVGPTIPFVPLELLFPPESVEQGPKPVRELRGTSIVLGALDREKGTNVRLKVSVGSQVTYGSLRMRVMACYTSHPEDRLESWAYVEVTDIGPQKLNQLAVLPQRNSRSNRDANALRVIRKGWIIASSPAVTPIDHPTYDMWLVACDGAELPPASALQSASDITPPRSQAKQAAAQDEALRSSVEAQVQDKGAINQGDSPLPLDEPVLDAAPSPLPSNQVQEKSTRN</sequence>
<feature type="compositionally biased region" description="Polar residues" evidence="1">
    <location>
        <begin position="348"/>
        <end position="359"/>
    </location>
</feature>
<evidence type="ECO:0008006" key="5">
    <source>
        <dbReference type="Google" id="ProtNLM"/>
    </source>
</evidence>
<evidence type="ECO:0000313" key="3">
    <source>
        <dbReference type="EMBL" id="GIU67265.1"/>
    </source>
</evidence>
<accession>A0ABQ4PWF7</accession>
<keyword evidence="2" id="KW-1133">Transmembrane helix</keyword>
<gene>
    <name evidence="3" type="ORF">PsB1_1419</name>
</gene>
<feature type="region of interest" description="Disordered" evidence="1">
    <location>
        <begin position="288"/>
        <end position="359"/>
    </location>
</feature>
<protein>
    <recommendedName>
        <fullName evidence="5">DUF2155 domain-containing protein</fullName>
    </recommendedName>
</protein>
<dbReference type="Proteomes" id="UP001161064">
    <property type="component" value="Unassembled WGS sequence"/>
</dbReference>
<feature type="compositionally biased region" description="Polar residues" evidence="1">
    <location>
        <begin position="37"/>
        <end position="47"/>
    </location>
</feature>
<name>A0ABQ4PWF7_9PROT</name>
<evidence type="ECO:0000313" key="4">
    <source>
        <dbReference type="Proteomes" id="UP001161064"/>
    </source>
</evidence>
<evidence type="ECO:0000256" key="1">
    <source>
        <dbReference type="SAM" id="MobiDB-lite"/>
    </source>
</evidence>
<reference evidence="3" key="2">
    <citation type="journal article" date="2023" name="ISME Commun">
        <title>Characterization of a bloom-associated alphaproteobacterial lineage, 'Candidatus Phycosocius': insights into freshwater algal-bacterial interactions.</title>
        <authorList>
            <person name="Tanabe Y."/>
            <person name="Yamaguchi H."/>
            <person name="Yoshida M."/>
            <person name="Kai A."/>
            <person name="Okazaki Y."/>
        </authorList>
    </citation>
    <scope>NUCLEOTIDE SEQUENCE</scope>
    <source>
        <strain evidence="3">BOTRYCO-1</strain>
    </source>
</reference>
<reference evidence="3" key="1">
    <citation type="submission" date="2021-05" db="EMBL/GenBank/DDBJ databases">
        <authorList>
            <person name="Tanabe Y."/>
        </authorList>
    </citation>
    <scope>NUCLEOTIDE SEQUENCE</scope>
    <source>
        <strain evidence="3">BOTRYCO-1</strain>
    </source>
</reference>
<proteinExistence type="predicted"/>
<organism evidence="3 4">
    <name type="scientific">Candidatus Phycosocius spiralis</name>
    <dbReference type="NCBI Taxonomy" id="2815099"/>
    <lineage>
        <taxon>Bacteria</taxon>
        <taxon>Pseudomonadati</taxon>
        <taxon>Pseudomonadota</taxon>
        <taxon>Alphaproteobacteria</taxon>
        <taxon>Caulobacterales</taxon>
        <taxon>Caulobacterales incertae sedis</taxon>
        <taxon>Candidatus Phycosocius</taxon>
    </lineage>
</organism>
<keyword evidence="4" id="KW-1185">Reference proteome</keyword>